<dbReference type="Proteomes" id="UP000034504">
    <property type="component" value="Unassembled WGS sequence"/>
</dbReference>
<evidence type="ECO:0000313" key="1">
    <source>
        <dbReference type="EMBL" id="KKT84763.1"/>
    </source>
</evidence>
<comment type="caution">
    <text evidence="1">The sequence shown here is derived from an EMBL/GenBank/DDBJ whole genome shotgun (WGS) entry which is preliminary data.</text>
</comment>
<gene>
    <name evidence="1" type="ORF">UW82_C0011G0010</name>
</gene>
<evidence type="ECO:0000313" key="2">
    <source>
        <dbReference type="Proteomes" id="UP000034504"/>
    </source>
</evidence>
<accession>A0A0G1KMK6</accession>
<name>A0A0G1KMK6_UNCKA</name>
<dbReference type="EMBL" id="LCJU01000011">
    <property type="protein sequence ID" value="KKT84763.1"/>
    <property type="molecule type" value="Genomic_DNA"/>
</dbReference>
<evidence type="ECO:0008006" key="3">
    <source>
        <dbReference type="Google" id="ProtNLM"/>
    </source>
</evidence>
<proteinExistence type="predicted"/>
<sequence>MDNSLITQADKVFSDFFKREIYLDQPYAIKDLDYSERLITEFKSLLPLIPKDAPAETETGIVTRELERICSFFIDTLEESLTSKTTEPMEIVARFQIEPSDIEAIRHWLKANRQAVVKANTEQMEKSNGDRRTSIPAGSRELRRKAEDILTGCIEDLKALAVEALGMEELSALLSEFTVSIDSVSTRATSNRISKVALVSLQGCVYMSKGSIYVDVARLIKEFAHEVIGHCLNYYLTEHSKLPIFVKENFYLDTSSTRESVSDHMERYFFPACMERSKKLSSNPHFYQLEEEYTNFSNISLLEKYYRYLESLGIWVLATSKMDDHRLQTEKLEQYSIEPKWVSWFINRHRNNWDRSTGLLLPSVVSDLRYSLESVDKQISKRKPKDMLKFHRAVLTGCWTPKGFENWVDLTGY</sequence>
<reference evidence="1 2" key="1">
    <citation type="journal article" date="2015" name="Nature">
        <title>rRNA introns, odd ribosomes, and small enigmatic genomes across a large radiation of phyla.</title>
        <authorList>
            <person name="Brown C.T."/>
            <person name="Hug L.A."/>
            <person name="Thomas B.C."/>
            <person name="Sharon I."/>
            <person name="Castelle C.J."/>
            <person name="Singh A."/>
            <person name="Wilkins M.J."/>
            <person name="Williams K.H."/>
            <person name="Banfield J.F."/>
        </authorList>
    </citation>
    <scope>NUCLEOTIDE SEQUENCE [LARGE SCALE GENOMIC DNA]</scope>
</reference>
<dbReference type="PATRIC" id="fig|1619125.3.peg.309"/>
<organism evidence="1 2">
    <name type="scientific">candidate division WWE3 bacterium GW2011_GWC2_44_9</name>
    <dbReference type="NCBI Taxonomy" id="1619125"/>
    <lineage>
        <taxon>Bacteria</taxon>
        <taxon>Katanobacteria</taxon>
    </lineage>
</organism>
<protein>
    <recommendedName>
        <fullName evidence="3">DUF1704 domain-containing protein</fullName>
    </recommendedName>
</protein>
<dbReference type="AlphaFoldDB" id="A0A0G1KMK6"/>